<keyword evidence="3" id="KW-1185">Reference proteome</keyword>
<evidence type="ECO:0000256" key="1">
    <source>
        <dbReference type="SAM" id="Phobius"/>
    </source>
</evidence>
<dbReference type="RefSeq" id="WP_137090074.1">
    <property type="nucleotide sequence ID" value="NZ_CP028923.1"/>
</dbReference>
<dbReference type="AlphaFoldDB" id="A0A4D7JRP2"/>
<dbReference type="KEGG" id="fpf:DCC35_06895"/>
<keyword evidence="1" id="KW-1133">Transmembrane helix</keyword>
<evidence type="ECO:0008006" key="4">
    <source>
        <dbReference type="Google" id="ProtNLM"/>
    </source>
</evidence>
<dbReference type="Proteomes" id="UP000298616">
    <property type="component" value="Chromosome"/>
</dbReference>
<proteinExistence type="predicted"/>
<evidence type="ECO:0000313" key="2">
    <source>
        <dbReference type="EMBL" id="QCK14486.1"/>
    </source>
</evidence>
<accession>A0A4D7JRP2</accession>
<protein>
    <recommendedName>
        <fullName evidence="4">DUF3592 domain-containing protein</fullName>
    </recommendedName>
</protein>
<keyword evidence="1" id="KW-0472">Membrane</keyword>
<keyword evidence="1" id="KW-0812">Transmembrane</keyword>
<organism evidence="2 3">
    <name type="scientific">Mangrovivirga cuniculi</name>
    <dbReference type="NCBI Taxonomy" id="2715131"/>
    <lineage>
        <taxon>Bacteria</taxon>
        <taxon>Pseudomonadati</taxon>
        <taxon>Bacteroidota</taxon>
        <taxon>Cytophagia</taxon>
        <taxon>Cytophagales</taxon>
        <taxon>Mangrovivirgaceae</taxon>
        <taxon>Mangrovivirga</taxon>
    </lineage>
</organism>
<evidence type="ECO:0000313" key="3">
    <source>
        <dbReference type="Proteomes" id="UP000298616"/>
    </source>
</evidence>
<name>A0A4D7JRP2_9BACT</name>
<feature type="transmembrane region" description="Helical" evidence="1">
    <location>
        <begin position="99"/>
        <end position="118"/>
    </location>
</feature>
<dbReference type="EMBL" id="CP028923">
    <property type="protein sequence ID" value="QCK14486.1"/>
    <property type="molecule type" value="Genomic_DNA"/>
</dbReference>
<sequence length="139" mass="15956">MKKFIWIKLFSIFLFTVFVIAFTINLIDYIAYINNRIIVKASIIDVNPGSTSGYKDYKLSINDTVTSTISSSEDFAIDETLKVYFVPDYNSVYLINENLFLNLLLLFIGILFTLFILVKSFKEPNFVKDMFSLNRGEGG</sequence>
<reference evidence="2 3" key="1">
    <citation type="submission" date="2018-04" db="EMBL/GenBank/DDBJ databases">
        <title>Complete genome uncultured novel isolate.</title>
        <authorList>
            <person name="Merlino G."/>
        </authorList>
    </citation>
    <scope>NUCLEOTIDE SEQUENCE [LARGE SCALE GENOMIC DNA]</scope>
    <source>
        <strain evidence="3">R1DC9</strain>
    </source>
</reference>
<gene>
    <name evidence="2" type="ORF">DCC35_06895</name>
</gene>
<feature type="transmembrane region" description="Helical" evidence="1">
    <location>
        <begin position="12"/>
        <end position="32"/>
    </location>
</feature>